<keyword evidence="4" id="KW-0408">Iron</keyword>
<dbReference type="GO" id="GO:0005506">
    <property type="term" value="F:iron ion binding"/>
    <property type="evidence" value="ECO:0007669"/>
    <property type="project" value="InterPro"/>
</dbReference>
<dbReference type="InterPro" id="IPR012675">
    <property type="entry name" value="Beta-grasp_dom_sf"/>
</dbReference>
<dbReference type="RefSeq" id="WP_155476286.1">
    <property type="nucleotide sequence ID" value="NZ_WNKU01000009.1"/>
</dbReference>
<keyword evidence="2" id="KW-0479">Metal-binding</keyword>
<dbReference type="Pfam" id="PF01799">
    <property type="entry name" value="Fer2_2"/>
    <property type="match status" value="1"/>
</dbReference>
<dbReference type="EC" id="1.17.1.4" evidence="6"/>
<proteinExistence type="inferred from homology"/>
<dbReference type="Proteomes" id="UP000430670">
    <property type="component" value="Unassembled WGS sequence"/>
</dbReference>
<dbReference type="Pfam" id="PF01315">
    <property type="entry name" value="Ald_Xan_dh_C"/>
    <property type="match status" value="1"/>
</dbReference>
<dbReference type="InterPro" id="IPR036010">
    <property type="entry name" value="2Fe-2S_ferredoxin-like_sf"/>
</dbReference>
<dbReference type="PROSITE" id="PS51085">
    <property type="entry name" value="2FE2S_FER_2"/>
    <property type="match status" value="1"/>
</dbReference>
<reference evidence="6 7" key="1">
    <citation type="submission" date="2019-11" db="EMBL/GenBank/DDBJ databases">
        <title>Whole-genome sequence of a the green, strictly anaerobic photosynthetic bacterium Heliobacillus mobilis DSM 6151.</title>
        <authorList>
            <person name="Kyndt J.A."/>
            <person name="Meyer T.E."/>
        </authorList>
    </citation>
    <scope>NUCLEOTIDE SEQUENCE [LARGE SCALE GENOMIC DNA]</scope>
    <source>
        <strain evidence="6 7">DSM 6151</strain>
    </source>
</reference>
<evidence type="ECO:0000259" key="5">
    <source>
        <dbReference type="PROSITE" id="PS51085"/>
    </source>
</evidence>
<dbReference type="InterPro" id="IPR008274">
    <property type="entry name" value="AldOxase/xan_DH_MoCoBD1"/>
</dbReference>
<dbReference type="PANTHER" id="PTHR11908:SF157">
    <property type="entry name" value="XANTHINE DEHYDROGENASE SUBUNIT D-RELATED"/>
    <property type="match status" value="1"/>
</dbReference>
<dbReference type="InterPro" id="IPR046867">
    <property type="entry name" value="AldOxase/xan_DH_MoCoBD2"/>
</dbReference>
<dbReference type="SUPFAM" id="SSF54292">
    <property type="entry name" value="2Fe-2S ferredoxin-like"/>
    <property type="match status" value="1"/>
</dbReference>
<dbReference type="InterPro" id="IPR036856">
    <property type="entry name" value="Ald_Oxase/Xan_DH_a/b_sf"/>
</dbReference>
<dbReference type="InterPro" id="IPR016208">
    <property type="entry name" value="Ald_Oxase/xanthine_DH-like"/>
</dbReference>
<dbReference type="SMART" id="SM01008">
    <property type="entry name" value="Ald_Xan_dh_C"/>
    <property type="match status" value="1"/>
</dbReference>
<dbReference type="InterPro" id="IPR001041">
    <property type="entry name" value="2Fe-2S_ferredoxin-type"/>
</dbReference>
<feature type="domain" description="2Fe-2S ferredoxin-type" evidence="5">
    <location>
        <begin position="1"/>
        <end position="74"/>
    </location>
</feature>
<dbReference type="Pfam" id="PF20256">
    <property type="entry name" value="MoCoBD_2"/>
    <property type="match status" value="2"/>
</dbReference>
<comment type="similarity">
    <text evidence="1">Belongs to the xanthine dehydrogenase family.</text>
</comment>
<dbReference type="PANTHER" id="PTHR11908">
    <property type="entry name" value="XANTHINE DEHYDROGENASE"/>
    <property type="match status" value="1"/>
</dbReference>
<gene>
    <name evidence="6" type="primary">xdh</name>
    <name evidence="6" type="ORF">GJ688_09335</name>
</gene>
<dbReference type="CDD" id="cd00207">
    <property type="entry name" value="fer2"/>
    <property type="match status" value="1"/>
</dbReference>
<dbReference type="InterPro" id="IPR037165">
    <property type="entry name" value="AldOxase/xan_DH_Mopterin-bd_sf"/>
</dbReference>
<keyword evidence="3 6" id="KW-0560">Oxidoreductase</keyword>
<organism evidence="6 7">
    <name type="scientific">Heliobacterium mobile</name>
    <name type="common">Heliobacillus mobilis</name>
    <dbReference type="NCBI Taxonomy" id="28064"/>
    <lineage>
        <taxon>Bacteria</taxon>
        <taxon>Bacillati</taxon>
        <taxon>Bacillota</taxon>
        <taxon>Clostridia</taxon>
        <taxon>Eubacteriales</taxon>
        <taxon>Heliobacteriaceae</taxon>
        <taxon>Heliobacterium</taxon>
    </lineage>
</organism>
<evidence type="ECO:0000256" key="4">
    <source>
        <dbReference type="ARBA" id="ARBA00023004"/>
    </source>
</evidence>
<evidence type="ECO:0000256" key="1">
    <source>
        <dbReference type="ARBA" id="ARBA00006849"/>
    </source>
</evidence>
<protein>
    <submittedName>
        <fullName evidence="6">Selenium-dependent xanthine dehydrogenase</fullName>
        <ecNumber evidence="6">1.17.1.4</ecNumber>
    </submittedName>
</protein>
<comment type="caution">
    <text evidence="6">The sequence shown here is derived from an EMBL/GenBank/DDBJ whole genome shotgun (WGS) entry which is preliminary data.</text>
</comment>
<name>A0A6I3SJW7_HELMO</name>
<dbReference type="EMBL" id="WNKU01000009">
    <property type="protein sequence ID" value="MTV49180.1"/>
    <property type="molecule type" value="Genomic_DNA"/>
</dbReference>
<dbReference type="Pfam" id="PF02738">
    <property type="entry name" value="MoCoBD_1"/>
    <property type="match status" value="1"/>
</dbReference>
<dbReference type="AlphaFoldDB" id="A0A6I3SJW7"/>
<dbReference type="InterPro" id="IPR017697">
    <property type="entry name" value="Xdh"/>
</dbReference>
<accession>A0A6I3SJW7</accession>
<evidence type="ECO:0000313" key="7">
    <source>
        <dbReference type="Proteomes" id="UP000430670"/>
    </source>
</evidence>
<sequence>MHTIHVNGAVHSVTDDGNLLEFLRDTLHITSMKNGCGEGACGACMVLIDGKAMRACLYTLAKVDGKRILTVEGLSEEEKESYAWAFAEAGAVQCGFCIPGMVISAKALLDKQPNPTNQEIKTALRGNICRCTGYVKIEKAIAMAAKVLRGDMMIPSSDPHSGIGFNTNRVDAHEKTLGTGQYVDDLHVEGMLYGSVLRTKMARAYIKQIDISAALALPGVEAVLTAKDVPGQRHWGFIFKDWPALIAEGEETRYIGDALAIVAAKTKRIAREALRMIQVDYEEREPVVTPADALAPEAHQIHEKGNLLSTTKVRRGNPEEALSRSAHVVTHRYTTPATEHAFLEPESALAVPGEEGVLTVYVTTQSVYKDQQGIMAILDLPADKVRVISKLVGGGFGGKEDLSVQHHAALLAYKTGKPVKLTLTRQESIHVHPKRHAMEVELTTGCDDDGKITAMIARLTADTGAYASLGPAVLERACTHVGGPYHVPNVDITGLCVYTNNPPAGAFRGFGVPQSCFACEGNLDLLAKKTGLSPWEIRYRNALEPGMTNATGQIADEGTAIKETLLAVREVYEAHPYAGIACALKNTGIGVGKPDVGRVKLQVKEGKVRILTSAACIGQGLATIVGQIVSEVTGLPLDQLELVAPDTSETPDSGTTTASRQTLFTGEAARQAASALVQGLKSASLEELEGREFFGEYHGVTDPLESPKPNPVNHVAFSYATHVVLLDDQGKVTKVIAAHDVGRAINPKAIEGQVEGAVAMGLGYALREDFPLNQGVPQVKFGTLGLFRSTDMPEVETILIEKNPSPLAFGAKGVGEIATIPVAPAVASAYFRFDKQLRFSLPLKGTAYDKGRK</sequence>
<dbReference type="PROSITE" id="PS00197">
    <property type="entry name" value="2FE2S_FER_1"/>
    <property type="match status" value="1"/>
</dbReference>
<evidence type="ECO:0000313" key="6">
    <source>
        <dbReference type="EMBL" id="MTV49180.1"/>
    </source>
</evidence>
<dbReference type="Pfam" id="PF00111">
    <property type="entry name" value="Fer2"/>
    <property type="match status" value="1"/>
</dbReference>
<dbReference type="Gene3D" id="3.90.1170.50">
    <property type="entry name" value="Aldehyde oxidase/xanthine dehydrogenase, a/b hammerhead"/>
    <property type="match status" value="1"/>
</dbReference>
<evidence type="ECO:0000256" key="2">
    <source>
        <dbReference type="ARBA" id="ARBA00022723"/>
    </source>
</evidence>
<dbReference type="InterPro" id="IPR006058">
    <property type="entry name" value="2Fe2S_fd_BS"/>
</dbReference>
<dbReference type="NCBIfam" id="TIGR03311">
    <property type="entry name" value="Se_dep_XDH"/>
    <property type="match status" value="1"/>
</dbReference>
<dbReference type="InterPro" id="IPR036884">
    <property type="entry name" value="2Fe-2S-bd_dom_sf"/>
</dbReference>
<dbReference type="InterPro" id="IPR000674">
    <property type="entry name" value="Ald_Oxase/Xan_DH_a/b"/>
</dbReference>
<dbReference type="SUPFAM" id="SSF54665">
    <property type="entry name" value="CO dehydrogenase molybdoprotein N-domain-like"/>
    <property type="match status" value="1"/>
</dbReference>
<dbReference type="InterPro" id="IPR002888">
    <property type="entry name" value="2Fe-2S-bd"/>
</dbReference>
<dbReference type="Gene3D" id="1.10.150.120">
    <property type="entry name" value="[2Fe-2S]-binding domain"/>
    <property type="match status" value="1"/>
</dbReference>
<dbReference type="OrthoDB" id="9759099at2"/>
<evidence type="ECO:0000256" key="3">
    <source>
        <dbReference type="ARBA" id="ARBA00023002"/>
    </source>
</evidence>
<dbReference type="Gene3D" id="3.10.20.30">
    <property type="match status" value="1"/>
</dbReference>
<dbReference type="GO" id="GO:0004854">
    <property type="term" value="F:xanthine dehydrogenase activity"/>
    <property type="evidence" value="ECO:0007669"/>
    <property type="project" value="UniProtKB-EC"/>
</dbReference>
<dbReference type="SUPFAM" id="SSF47741">
    <property type="entry name" value="CO dehydrogenase ISP C-domain like"/>
    <property type="match status" value="1"/>
</dbReference>
<dbReference type="Gene3D" id="3.30.365.10">
    <property type="entry name" value="Aldehyde oxidase/xanthine dehydrogenase, molybdopterin binding domain"/>
    <property type="match status" value="5"/>
</dbReference>
<dbReference type="SUPFAM" id="SSF56003">
    <property type="entry name" value="Molybdenum cofactor-binding domain"/>
    <property type="match status" value="1"/>
</dbReference>
<keyword evidence="7" id="KW-1185">Reference proteome</keyword>
<dbReference type="GO" id="GO:0051537">
    <property type="term" value="F:2 iron, 2 sulfur cluster binding"/>
    <property type="evidence" value="ECO:0007669"/>
    <property type="project" value="InterPro"/>
</dbReference>